<protein>
    <submittedName>
        <fullName evidence="5">S-adenosyl-L-methionine (SAM)-dependent methyltransferase PhcB</fullName>
    </submittedName>
</protein>
<reference evidence="5" key="1">
    <citation type="journal article" date="2014" name="Int. J. Syst. Evol. Microbiol.">
        <title>Complete genome sequence of Corynebacterium casei LMG S-19264T (=DSM 44701T), isolated from a smear-ripened cheese.</title>
        <authorList>
            <consortium name="US DOE Joint Genome Institute (JGI-PGF)"/>
            <person name="Walter F."/>
            <person name="Albersmeier A."/>
            <person name="Kalinowski J."/>
            <person name="Ruckert C."/>
        </authorList>
    </citation>
    <scope>NUCLEOTIDE SEQUENCE</scope>
    <source>
        <strain evidence="5">CCM 7897</strain>
    </source>
</reference>
<dbReference type="AlphaFoldDB" id="A0A917C7Y1"/>
<reference evidence="5" key="2">
    <citation type="submission" date="2020-09" db="EMBL/GenBank/DDBJ databases">
        <authorList>
            <person name="Sun Q."/>
            <person name="Sedlacek I."/>
        </authorList>
    </citation>
    <scope>NUCLEOTIDE SEQUENCE</scope>
    <source>
        <strain evidence="5">CCM 7897</strain>
    </source>
</reference>
<dbReference type="PANTHER" id="PTHR44942:SF4">
    <property type="entry name" value="METHYLTRANSFERASE TYPE 11 DOMAIN-CONTAINING PROTEIN"/>
    <property type="match status" value="1"/>
</dbReference>
<gene>
    <name evidence="5" type="ORF">GCM10007301_40750</name>
</gene>
<name>A0A917C7Y1_9HYPH</name>
<keyword evidence="2 5" id="KW-0489">Methyltransferase</keyword>
<dbReference type="InterPro" id="IPR029063">
    <property type="entry name" value="SAM-dependent_MTases_sf"/>
</dbReference>
<dbReference type="InterPro" id="IPR013216">
    <property type="entry name" value="Methyltransf_11"/>
</dbReference>
<evidence type="ECO:0000256" key="2">
    <source>
        <dbReference type="ARBA" id="ARBA00022603"/>
    </source>
</evidence>
<proteinExistence type="inferred from homology"/>
<dbReference type="GO" id="GO:0032259">
    <property type="term" value="P:methylation"/>
    <property type="evidence" value="ECO:0007669"/>
    <property type="project" value="UniProtKB-KW"/>
</dbReference>
<dbReference type="InterPro" id="IPR051052">
    <property type="entry name" value="Diverse_substrate_MTase"/>
</dbReference>
<dbReference type="Proteomes" id="UP000606044">
    <property type="component" value="Unassembled WGS sequence"/>
</dbReference>
<dbReference type="EMBL" id="BMCT01000006">
    <property type="protein sequence ID" value="GGF76719.1"/>
    <property type="molecule type" value="Genomic_DNA"/>
</dbReference>
<dbReference type="Gene3D" id="3.40.50.150">
    <property type="entry name" value="Vaccinia Virus protein VP39"/>
    <property type="match status" value="1"/>
</dbReference>
<sequence>MSSAAAQPSAPRHEGLVSARFSPQAQAYVASEVHAKGADLAALAERLAGAKVGRMLDLGCGGGHVAFTAAPHVGHVVAYDLSTSMLQAVGDEARKRSLDNISTEQGVAEDLPFDDNSFDLVVSRYSAHHWSDVGAGLRQARRVVKDAGTVIFMDVVAPPQPLLDTFMQSIEILRDTSHVRDYSVPEWAVAAEKAGLVLTEVVTRRLRLEFSSWIARMKTPEVMSAAIRALQDGASAPVRAYFEIEPDGTFTVDTASMVFKPV</sequence>
<dbReference type="GO" id="GO:0008757">
    <property type="term" value="F:S-adenosylmethionine-dependent methyltransferase activity"/>
    <property type="evidence" value="ECO:0007669"/>
    <property type="project" value="InterPro"/>
</dbReference>
<dbReference type="CDD" id="cd02440">
    <property type="entry name" value="AdoMet_MTases"/>
    <property type="match status" value="1"/>
</dbReference>
<evidence type="ECO:0000313" key="6">
    <source>
        <dbReference type="Proteomes" id="UP000606044"/>
    </source>
</evidence>
<dbReference type="Pfam" id="PF08241">
    <property type="entry name" value="Methyltransf_11"/>
    <property type="match status" value="1"/>
</dbReference>
<keyword evidence="6" id="KW-1185">Reference proteome</keyword>
<dbReference type="SUPFAM" id="SSF53335">
    <property type="entry name" value="S-adenosyl-L-methionine-dependent methyltransferases"/>
    <property type="match status" value="1"/>
</dbReference>
<evidence type="ECO:0000259" key="4">
    <source>
        <dbReference type="Pfam" id="PF08241"/>
    </source>
</evidence>
<keyword evidence="3" id="KW-0808">Transferase</keyword>
<evidence type="ECO:0000256" key="3">
    <source>
        <dbReference type="ARBA" id="ARBA00022679"/>
    </source>
</evidence>
<evidence type="ECO:0000256" key="1">
    <source>
        <dbReference type="ARBA" id="ARBA00008361"/>
    </source>
</evidence>
<feature type="domain" description="Methyltransferase type 11" evidence="4">
    <location>
        <begin position="56"/>
        <end position="152"/>
    </location>
</feature>
<evidence type="ECO:0000313" key="5">
    <source>
        <dbReference type="EMBL" id="GGF76719.1"/>
    </source>
</evidence>
<dbReference type="RefSeq" id="WP_188582011.1">
    <property type="nucleotide sequence ID" value="NZ_BMCT01000006.1"/>
</dbReference>
<accession>A0A917C7Y1</accession>
<comment type="caution">
    <text evidence="5">The sequence shown here is derived from an EMBL/GenBank/DDBJ whole genome shotgun (WGS) entry which is preliminary data.</text>
</comment>
<comment type="similarity">
    <text evidence="1">Belongs to the methyltransferase superfamily.</text>
</comment>
<dbReference type="PANTHER" id="PTHR44942">
    <property type="entry name" value="METHYLTRANSF_11 DOMAIN-CONTAINING PROTEIN"/>
    <property type="match status" value="1"/>
</dbReference>
<organism evidence="5 6">
    <name type="scientific">Azorhizobium oxalatiphilum</name>
    <dbReference type="NCBI Taxonomy" id="980631"/>
    <lineage>
        <taxon>Bacteria</taxon>
        <taxon>Pseudomonadati</taxon>
        <taxon>Pseudomonadota</taxon>
        <taxon>Alphaproteobacteria</taxon>
        <taxon>Hyphomicrobiales</taxon>
        <taxon>Xanthobacteraceae</taxon>
        <taxon>Azorhizobium</taxon>
    </lineage>
</organism>